<organism evidence="2 3">
    <name type="scientific">Callosobruchus maculatus</name>
    <name type="common">Southern cowpea weevil</name>
    <name type="synonym">Pulse bruchid</name>
    <dbReference type="NCBI Taxonomy" id="64391"/>
    <lineage>
        <taxon>Eukaryota</taxon>
        <taxon>Metazoa</taxon>
        <taxon>Ecdysozoa</taxon>
        <taxon>Arthropoda</taxon>
        <taxon>Hexapoda</taxon>
        <taxon>Insecta</taxon>
        <taxon>Pterygota</taxon>
        <taxon>Neoptera</taxon>
        <taxon>Endopterygota</taxon>
        <taxon>Coleoptera</taxon>
        <taxon>Polyphaga</taxon>
        <taxon>Cucujiformia</taxon>
        <taxon>Chrysomeloidea</taxon>
        <taxon>Chrysomelidae</taxon>
        <taxon>Bruchinae</taxon>
        <taxon>Bruchini</taxon>
        <taxon>Callosobruchus</taxon>
    </lineage>
</organism>
<accession>A0A653CZE5</accession>
<dbReference type="OrthoDB" id="10066781at2759"/>
<proteinExistence type="predicted"/>
<protein>
    <submittedName>
        <fullName evidence="2">Uncharacterized protein</fullName>
    </submittedName>
</protein>
<feature type="region of interest" description="Disordered" evidence="1">
    <location>
        <begin position="136"/>
        <end position="155"/>
    </location>
</feature>
<gene>
    <name evidence="2" type="ORF">CALMAC_LOCUS13141</name>
</gene>
<evidence type="ECO:0000313" key="3">
    <source>
        <dbReference type="Proteomes" id="UP000410492"/>
    </source>
</evidence>
<keyword evidence="3" id="KW-1185">Reference proteome</keyword>
<dbReference type="AlphaFoldDB" id="A0A653CZE5"/>
<reference evidence="2 3" key="1">
    <citation type="submission" date="2019-01" db="EMBL/GenBank/DDBJ databases">
        <authorList>
            <person name="Sayadi A."/>
        </authorList>
    </citation>
    <scope>NUCLEOTIDE SEQUENCE [LARGE SCALE GENOMIC DNA]</scope>
</reference>
<dbReference type="PANTHER" id="PTHR33480">
    <property type="entry name" value="SET DOMAIN-CONTAINING PROTEIN-RELATED"/>
    <property type="match status" value="1"/>
</dbReference>
<evidence type="ECO:0000313" key="2">
    <source>
        <dbReference type="EMBL" id="VEN53296.1"/>
    </source>
</evidence>
<evidence type="ECO:0000256" key="1">
    <source>
        <dbReference type="SAM" id="MobiDB-lite"/>
    </source>
</evidence>
<dbReference type="Proteomes" id="UP000410492">
    <property type="component" value="Unassembled WGS sequence"/>
</dbReference>
<name>A0A653CZE5_CALMS</name>
<dbReference type="EMBL" id="CAACVG010009442">
    <property type="protein sequence ID" value="VEN53296.1"/>
    <property type="molecule type" value="Genomic_DNA"/>
</dbReference>
<sequence>MEIDLLLGVEVFDCLLPTHFDIVLVATKSLSRATRSKHNSPEFDIPSLALKLGHALKKLHENAVETTKISRLLLAVEKGEANRYARRSLDKIHIEDEDIDEVCKAVPDQDAYNVDSDTNGASSDDETPLAVLRKKLSSKQDDGCKTENNIAKGRKKKEKIGLIKRVRRFHGQEKK</sequence>